<protein>
    <submittedName>
        <fullName evidence="9">Monovalent cation:H+ antiporter-2, CPA2 family</fullName>
    </submittedName>
</protein>
<dbReference type="OrthoDB" id="9781411at2"/>
<feature type="transmembrane region" description="Helical" evidence="7">
    <location>
        <begin position="154"/>
        <end position="177"/>
    </location>
</feature>
<evidence type="ECO:0000256" key="4">
    <source>
        <dbReference type="ARBA" id="ARBA00022692"/>
    </source>
</evidence>
<feature type="transmembrane region" description="Helical" evidence="7">
    <location>
        <begin position="358"/>
        <end position="379"/>
    </location>
</feature>
<feature type="transmembrane region" description="Helical" evidence="7">
    <location>
        <begin position="99"/>
        <end position="116"/>
    </location>
</feature>
<organism evidence="9 10">
    <name type="scientific">Desulfofundulus thermosubterraneus DSM 16057</name>
    <dbReference type="NCBI Taxonomy" id="1121432"/>
    <lineage>
        <taxon>Bacteria</taxon>
        <taxon>Bacillati</taxon>
        <taxon>Bacillota</taxon>
        <taxon>Clostridia</taxon>
        <taxon>Eubacteriales</taxon>
        <taxon>Peptococcaceae</taxon>
        <taxon>Desulfofundulus</taxon>
    </lineage>
</organism>
<feature type="transmembrane region" description="Helical" evidence="7">
    <location>
        <begin position="61"/>
        <end position="79"/>
    </location>
</feature>
<dbReference type="Proteomes" id="UP000184529">
    <property type="component" value="Unassembled WGS sequence"/>
</dbReference>
<feature type="transmembrane region" description="Helical" evidence="7">
    <location>
        <begin position="12"/>
        <end position="41"/>
    </location>
</feature>
<accession>A0A1M6BIM3</accession>
<evidence type="ECO:0000256" key="6">
    <source>
        <dbReference type="ARBA" id="ARBA00023136"/>
    </source>
</evidence>
<dbReference type="InterPro" id="IPR038770">
    <property type="entry name" value="Na+/solute_symporter_sf"/>
</dbReference>
<dbReference type="PANTHER" id="PTHR42751">
    <property type="entry name" value="SODIUM/HYDROGEN EXCHANGER FAMILY/TRKA DOMAIN PROTEIN"/>
    <property type="match status" value="1"/>
</dbReference>
<keyword evidence="4 7" id="KW-0812">Transmembrane</keyword>
<dbReference type="EMBL" id="FQZM01000005">
    <property type="protein sequence ID" value="SHI48343.1"/>
    <property type="molecule type" value="Genomic_DNA"/>
</dbReference>
<gene>
    <name evidence="9" type="ORF">SAMN02745219_00400</name>
</gene>
<dbReference type="STRING" id="1121432.SAMN02745219_00400"/>
<keyword evidence="3" id="KW-0813">Transport</keyword>
<feature type="transmembrane region" description="Helical" evidence="7">
    <location>
        <begin position="183"/>
        <end position="204"/>
    </location>
</feature>
<proteinExistence type="inferred from homology"/>
<comment type="similarity">
    <text evidence="2">Belongs to the monovalent cation:proton antiporter 2 (CPA2) transporter (TC 2.A.37) family.</text>
</comment>
<keyword evidence="6 7" id="KW-0472">Membrane</keyword>
<evidence type="ECO:0000256" key="3">
    <source>
        <dbReference type="ARBA" id="ARBA00022448"/>
    </source>
</evidence>
<feature type="transmembrane region" description="Helical" evidence="7">
    <location>
        <begin position="122"/>
        <end position="142"/>
    </location>
</feature>
<feature type="transmembrane region" description="Helical" evidence="7">
    <location>
        <begin position="216"/>
        <end position="236"/>
    </location>
</feature>
<comment type="subcellular location">
    <subcellularLocation>
        <location evidence="1">Membrane</location>
        <topology evidence="1">Multi-pass membrane protein</topology>
    </subcellularLocation>
</comment>
<dbReference type="GO" id="GO:0015297">
    <property type="term" value="F:antiporter activity"/>
    <property type="evidence" value="ECO:0007669"/>
    <property type="project" value="InterPro"/>
</dbReference>
<evidence type="ECO:0000313" key="10">
    <source>
        <dbReference type="Proteomes" id="UP000184529"/>
    </source>
</evidence>
<dbReference type="RefSeq" id="WP_072867098.1">
    <property type="nucleotide sequence ID" value="NZ_FQZM01000005.1"/>
</dbReference>
<evidence type="ECO:0000256" key="5">
    <source>
        <dbReference type="ARBA" id="ARBA00022989"/>
    </source>
</evidence>
<dbReference type="GO" id="GO:1902600">
    <property type="term" value="P:proton transmembrane transport"/>
    <property type="evidence" value="ECO:0007669"/>
    <property type="project" value="InterPro"/>
</dbReference>
<dbReference type="AlphaFoldDB" id="A0A1M6BIM3"/>
<feature type="transmembrane region" description="Helical" evidence="7">
    <location>
        <begin position="330"/>
        <end position="352"/>
    </location>
</feature>
<evidence type="ECO:0000259" key="8">
    <source>
        <dbReference type="Pfam" id="PF00999"/>
    </source>
</evidence>
<name>A0A1M6BIM3_9FIRM</name>
<dbReference type="PANTHER" id="PTHR42751:SF4">
    <property type="entry name" value="K(+)_H(+) ANTIPORTER SUBUNIT KHTU"/>
    <property type="match status" value="1"/>
</dbReference>
<feature type="domain" description="Cation/H+ exchanger transmembrane" evidence="8">
    <location>
        <begin position="15"/>
        <end position="376"/>
    </location>
</feature>
<feature type="transmembrane region" description="Helical" evidence="7">
    <location>
        <begin position="295"/>
        <end position="318"/>
    </location>
</feature>
<feature type="transmembrane region" description="Helical" evidence="7">
    <location>
        <begin position="270"/>
        <end position="289"/>
    </location>
</feature>
<dbReference type="GO" id="GO:0016020">
    <property type="term" value="C:membrane"/>
    <property type="evidence" value="ECO:0007669"/>
    <property type="project" value="UniProtKB-SubCell"/>
</dbReference>
<evidence type="ECO:0000256" key="1">
    <source>
        <dbReference type="ARBA" id="ARBA00004141"/>
    </source>
</evidence>
<keyword evidence="5 7" id="KW-1133">Transmembrane helix</keyword>
<dbReference type="Gene3D" id="1.20.1530.20">
    <property type="match status" value="1"/>
</dbReference>
<evidence type="ECO:0000256" key="2">
    <source>
        <dbReference type="ARBA" id="ARBA00005551"/>
    </source>
</evidence>
<keyword evidence="10" id="KW-1185">Reference proteome</keyword>
<sequence>MPFETTTNLTIIFFLITLAILLANKLHFSSIPLLILLGILFGPYGPHNEWFDLRLVQNCELVSFLSHLGVLLLLFYLGLEFSASRVVQNGPTILKGGTVYVGLNFLRGLILGWVFFHSLPETLIVAGITTISSSAMVTKLLMELKRTANPETELVLGFMVYEDAFMAVYLSLLYTYFLTGGTSFTSGLLSGLVTLLFILAVLFSGPRFSPYLERWLHIRSGESFIAIGFTLLLFTVLVAEKLHVAEAVGALLLGLILAETSHAKRLIQMIAPMRDLFGAVFFFAFGMGIDYREFSAVAGITAVVVLATVFGNLFTGWFSAWICGYRGRPALNVASIMIPRGELAILVAGIAASAQLTAVFQPFAALYVLALALVSPSLAKKSGRIHNIVTNIWSSLRPAKQSSKAS</sequence>
<evidence type="ECO:0000313" key="9">
    <source>
        <dbReference type="EMBL" id="SHI48343.1"/>
    </source>
</evidence>
<dbReference type="Pfam" id="PF00999">
    <property type="entry name" value="Na_H_Exchanger"/>
    <property type="match status" value="1"/>
</dbReference>
<reference evidence="10" key="1">
    <citation type="submission" date="2016-11" db="EMBL/GenBank/DDBJ databases">
        <authorList>
            <person name="Varghese N."/>
            <person name="Submissions S."/>
        </authorList>
    </citation>
    <scope>NUCLEOTIDE SEQUENCE [LARGE SCALE GENOMIC DNA]</scope>
    <source>
        <strain evidence="10">DSM 16057</strain>
    </source>
</reference>
<evidence type="ECO:0000256" key="7">
    <source>
        <dbReference type="SAM" id="Phobius"/>
    </source>
</evidence>
<feature type="transmembrane region" description="Helical" evidence="7">
    <location>
        <begin position="242"/>
        <end position="258"/>
    </location>
</feature>
<dbReference type="InterPro" id="IPR006153">
    <property type="entry name" value="Cation/H_exchanger_TM"/>
</dbReference>